<dbReference type="InterPro" id="IPR036843">
    <property type="entry name" value="KamE_N_sf"/>
</dbReference>
<dbReference type="GO" id="GO:0046983">
    <property type="term" value="F:protein dimerization activity"/>
    <property type="evidence" value="ECO:0007669"/>
    <property type="project" value="InterPro"/>
</dbReference>
<organism evidence="2 3">
    <name type="scientific">Candidatus Zymogenus saltonus</name>
    <dbReference type="NCBI Taxonomy" id="2844893"/>
    <lineage>
        <taxon>Bacteria</taxon>
        <taxon>Deltaproteobacteria</taxon>
        <taxon>Candidatus Zymogenia</taxon>
        <taxon>Candidatus Zymogeniales</taxon>
        <taxon>Candidatus Zymogenaceae</taxon>
        <taxon>Candidatus Zymogenus</taxon>
    </lineage>
</organism>
<evidence type="ECO:0000313" key="3">
    <source>
        <dbReference type="Proteomes" id="UP000809273"/>
    </source>
</evidence>
<dbReference type="EMBL" id="JAFGIX010000015">
    <property type="protein sequence ID" value="MBN1572171.1"/>
    <property type="molecule type" value="Genomic_DNA"/>
</dbReference>
<dbReference type="PROSITE" id="PS51332">
    <property type="entry name" value="B12_BINDING"/>
    <property type="match status" value="1"/>
</dbReference>
<dbReference type="Pfam" id="PF16554">
    <property type="entry name" value="OAM_dimer"/>
    <property type="match status" value="1"/>
</dbReference>
<dbReference type="SUPFAM" id="SSF117778">
    <property type="entry name" value="D-lysine 5,6-aminomutase beta subunit KamE, N-terminal domain"/>
    <property type="match status" value="1"/>
</dbReference>
<dbReference type="GO" id="GO:0046872">
    <property type="term" value="F:metal ion binding"/>
    <property type="evidence" value="ECO:0007669"/>
    <property type="project" value="InterPro"/>
</dbReference>
<name>A0A9D8KEG4_9DELT</name>
<dbReference type="Pfam" id="PF02310">
    <property type="entry name" value="B12-binding"/>
    <property type="match status" value="1"/>
</dbReference>
<dbReference type="Proteomes" id="UP000809273">
    <property type="component" value="Unassembled WGS sequence"/>
</dbReference>
<dbReference type="InterPro" id="IPR028991">
    <property type="entry name" value="KamE_N"/>
</dbReference>
<dbReference type="SUPFAM" id="SSF52242">
    <property type="entry name" value="Cobalamin (vitamin B12)-binding domain"/>
    <property type="match status" value="1"/>
</dbReference>
<accession>A0A9D8KEG4</accession>
<protein>
    <submittedName>
        <fullName evidence="2">Cobalamin-dependent protein</fullName>
    </submittedName>
</protein>
<dbReference type="InterPro" id="IPR036724">
    <property type="entry name" value="Cobalamin-bd_sf"/>
</dbReference>
<evidence type="ECO:0000259" key="1">
    <source>
        <dbReference type="PROSITE" id="PS51332"/>
    </source>
</evidence>
<dbReference type="InterPro" id="IPR006158">
    <property type="entry name" value="Cobalamin-bd"/>
</dbReference>
<dbReference type="GO" id="GO:0031419">
    <property type="term" value="F:cobalamin binding"/>
    <property type="evidence" value="ECO:0007669"/>
    <property type="project" value="InterPro"/>
</dbReference>
<reference evidence="2" key="1">
    <citation type="journal article" date="2021" name="Environ. Microbiol.">
        <title>Genomic characterization of three novel Desulfobacterota classes expand the metabolic and phylogenetic diversity of the phylum.</title>
        <authorList>
            <person name="Murphy C.L."/>
            <person name="Biggerstaff J."/>
            <person name="Eichhorn A."/>
            <person name="Ewing E."/>
            <person name="Shahan R."/>
            <person name="Soriano D."/>
            <person name="Stewart S."/>
            <person name="VanMol K."/>
            <person name="Walker R."/>
            <person name="Walters P."/>
            <person name="Elshahed M.S."/>
            <person name="Youssef N.H."/>
        </authorList>
    </citation>
    <scope>NUCLEOTIDE SEQUENCE</scope>
    <source>
        <strain evidence="2">Zod_Metabat.24</strain>
    </source>
</reference>
<dbReference type="Gene3D" id="3.40.50.280">
    <property type="entry name" value="Cobalamin-binding domain"/>
    <property type="match status" value="1"/>
</dbReference>
<evidence type="ECO:0000313" key="2">
    <source>
        <dbReference type="EMBL" id="MBN1572171.1"/>
    </source>
</evidence>
<feature type="domain" description="B12-binding" evidence="1">
    <location>
        <begin position="113"/>
        <end position="256"/>
    </location>
</feature>
<dbReference type="AlphaFoldDB" id="A0A9D8KEG4"/>
<reference evidence="2" key="2">
    <citation type="submission" date="2021-01" db="EMBL/GenBank/DDBJ databases">
        <authorList>
            <person name="Hahn C.R."/>
            <person name="Youssef N.H."/>
            <person name="Elshahed M."/>
        </authorList>
    </citation>
    <scope>NUCLEOTIDE SEQUENCE</scope>
    <source>
        <strain evidence="2">Zod_Metabat.24</strain>
    </source>
</reference>
<proteinExistence type="predicted"/>
<dbReference type="Gene3D" id="3.30.30.60">
    <property type="entry name" value="D-lysine 5,6-aminomutase beta subunit KamE, N-terminal domain"/>
    <property type="match status" value="1"/>
</dbReference>
<comment type="caution">
    <text evidence="2">The sequence shown here is derived from an EMBL/GenBank/DDBJ whole genome shotgun (WGS) entry which is preliminary data.</text>
</comment>
<gene>
    <name evidence="2" type="ORF">JW984_03125</name>
</gene>
<sequence length="256" mass="28296">MPKSKLETRKRKYVKPYGDTMNDGAVQLSFTLPGVTGELATEAAKRLAQKMGIDDPYVSSATDIGSDMTFIVLYGRIIHDVDITKIEVFEEEDEKPPDMKVIDKMIEDNLKRKIVVVGACIGNDAHTVGIDAIMNMKGYAGDYGLERYKNIEAINMGAQVTGEEILERAINEKADAVLVSQVVTQKDVHIGNLSRLVDLFDEEYGGERPILIAGGPRITDKLAVELGFDRGYGGGTLPSHVAYFIYKKLLHKAEER</sequence>